<dbReference type="RefSeq" id="YP_007374923.1">
    <property type="nucleotide sequence ID" value="NC_020148.1"/>
</dbReference>
<proteinExistence type="predicted"/>
<keyword evidence="1" id="KW-0496">Mitochondrion</keyword>
<dbReference type="InterPro" id="IPR051289">
    <property type="entry name" value="LAGLIDADG_Endonuclease"/>
</dbReference>
<accession>L8B969</accession>
<gene>
    <name evidence="1" type="ORF">PRA_mt0115</name>
</gene>
<dbReference type="EMBL" id="HE613568">
    <property type="protein sequence ID" value="CCE89212.1"/>
    <property type="molecule type" value="Genomic_DNA"/>
</dbReference>
<dbReference type="Gene3D" id="3.10.28.10">
    <property type="entry name" value="Homing endonucleases"/>
    <property type="match status" value="1"/>
</dbReference>
<dbReference type="SUPFAM" id="SSF55608">
    <property type="entry name" value="Homing endonucleases"/>
    <property type="match status" value="1"/>
</dbReference>
<geneLocation type="mitochondrion" evidence="1"/>
<evidence type="ECO:0008006" key="2">
    <source>
        <dbReference type="Google" id="ProtNLM"/>
    </source>
</evidence>
<reference evidence="1" key="1">
    <citation type="journal article" date="2014" name="PLoS ONE">
        <title>Mitochondrial Genome of Phlebia radiata Is the Second Largest (156 kbp) among Fungi and Features Signs of Genome Flexibility and Recent Recombination Events.</title>
        <authorList>
            <person name="Salavirta H."/>
            <person name="Oksanen I."/>
            <person name="Kuuskeri J."/>
            <person name="Makela M."/>
            <person name="Laine P."/>
            <person name="Paulin L."/>
            <person name="Lundell T."/>
        </authorList>
    </citation>
    <scope>NUCLEOTIDE SEQUENCE</scope>
    <source>
        <strain evidence="1">79</strain>
    </source>
</reference>
<organism evidence="1">
    <name type="scientific">Phlebia radiata</name>
    <name type="common">White-rot fungus</name>
    <dbReference type="NCBI Taxonomy" id="5308"/>
    <lineage>
        <taxon>Eukaryota</taxon>
        <taxon>Fungi</taxon>
        <taxon>Dikarya</taxon>
        <taxon>Basidiomycota</taxon>
        <taxon>Agaricomycotina</taxon>
        <taxon>Agaricomycetes</taxon>
        <taxon>Polyporales</taxon>
        <taxon>Meruliaceae</taxon>
        <taxon>Phlebia</taxon>
    </lineage>
</organism>
<dbReference type="PANTHER" id="PTHR36181:SF4">
    <property type="entry name" value="LAGLIDADG ENDONUCLEASE"/>
    <property type="match status" value="1"/>
</dbReference>
<sequence>MEVLVKYLGSGKIYKYPGKAAVVLTIFKFSPWPAPDQAWAGARADINNLIIPFFDKNPLLGVKLIYYLDWYKVAKLINEGSHLTEEGVILIKEIKSGMNKGRDINNI</sequence>
<dbReference type="InterPro" id="IPR027434">
    <property type="entry name" value="Homing_endonucl"/>
</dbReference>
<dbReference type="AlphaFoldDB" id="L8B969"/>
<protein>
    <recommendedName>
        <fullName evidence="2">Homing endonuclease LAGLIDADG domain-containing protein</fullName>
    </recommendedName>
</protein>
<dbReference type="GeneID" id="14469546"/>
<name>L8B969_PHLRA</name>
<dbReference type="PANTHER" id="PTHR36181">
    <property type="entry name" value="INTRON-ENCODED ENDONUCLEASE AI3-RELATED"/>
    <property type="match status" value="1"/>
</dbReference>
<evidence type="ECO:0000313" key="1">
    <source>
        <dbReference type="EMBL" id="CCE89212.1"/>
    </source>
</evidence>